<dbReference type="STRING" id="234267.Acid_6234"/>
<keyword evidence="8 9" id="KW-0472">Membrane</keyword>
<feature type="transmembrane region" description="Helical" evidence="9">
    <location>
        <begin position="261"/>
        <end position="283"/>
    </location>
</feature>
<evidence type="ECO:0000259" key="10">
    <source>
        <dbReference type="PROSITE" id="PS51012"/>
    </source>
</evidence>
<feature type="transmembrane region" description="Helical" evidence="9">
    <location>
        <begin position="382"/>
        <end position="400"/>
    </location>
</feature>
<comment type="similarity">
    <text evidence="2 9">Belongs to the ABC-2 integral membrane protein family.</text>
</comment>
<sequence length="410" mass="45983">MNAAYLEPAVKLDAGARTVHADFLIRNDSEETWRPSEGFGVGYHLFDAETGTLIVDGARAHPDGDVKPGGQTRIHLDFEIPAEDGDYQVFLSPMRENVCWYYERAWPFLLVEATTRDGVVTLGRVTVATRATLAREHAFRGFGRALTLPFQTIARNRGLIRAMVRRDILGRYRGSFGGAFWTIINPLLLMLTYFFVFGIVLESRFSDGDTSRTGFALSFLAGMLPWLAFSEAAGRAPSVMLEHRNFVKKLVFAVETLPVNLVAAGLITEIFAVALYCGFLLAIRHALPASILWLPLLLIPQLLFTAGLSWFLAALGVFVRDLGQIMGFILTLWFFLTPICYPETKLHGPSAAILMKNPIFTLVHGYRAIFLQNHAPDFDSLWKFWLLAIAVFLTGHAWFYKLRKSFPDLL</sequence>
<feature type="transmembrane region" description="Helical" evidence="9">
    <location>
        <begin position="179"/>
        <end position="201"/>
    </location>
</feature>
<proteinExistence type="inferred from homology"/>
<evidence type="ECO:0000256" key="3">
    <source>
        <dbReference type="ARBA" id="ARBA00022448"/>
    </source>
</evidence>
<dbReference type="InParanoid" id="Q01T60"/>
<evidence type="ECO:0000256" key="1">
    <source>
        <dbReference type="ARBA" id="ARBA00004651"/>
    </source>
</evidence>
<dbReference type="PROSITE" id="PS51012">
    <property type="entry name" value="ABC_TM2"/>
    <property type="match status" value="1"/>
</dbReference>
<evidence type="ECO:0000256" key="8">
    <source>
        <dbReference type="ARBA" id="ARBA00023136"/>
    </source>
</evidence>
<dbReference type="GO" id="GO:0015774">
    <property type="term" value="P:polysaccharide transport"/>
    <property type="evidence" value="ECO:0007669"/>
    <property type="project" value="UniProtKB-KW"/>
</dbReference>
<dbReference type="eggNOG" id="COG1682">
    <property type="taxonomic scope" value="Bacteria"/>
</dbReference>
<keyword evidence="6 9" id="KW-1133">Transmembrane helix</keyword>
<gene>
    <name evidence="11" type="ordered locus">Acid_6234</name>
</gene>
<evidence type="ECO:0000256" key="4">
    <source>
        <dbReference type="ARBA" id="ARBA00022475"/>
    </source>
</evidence>
<reference evidence="11" key="1">
    <citation type="submission" date="2006-10" db="EMBL/GenBank/DDBJ databases">
        <title>Complete sequence of Solibacter usitatus Ellin6076.</title>
        <authorList>
            <consortium name="US DOE Joint Genome Institute"/>
            <person name="Copeland A."/>
            <person name="Lucas S."/>
            <person name="Lapidus A."/>
            <person name="Barry K."/>
            <person name="Detter J.C."/>
            <person name="Glavina del Rio T."/>
            <person name="Hammon N."/>
            <person name="Israni S."/>
            <person name="Dalin E."/>
            <person name="Tice H."/>
            <person name="Pitluck S."/>
            <person name="Thompson L.S."/>
            <person name="Brettin T."/>
            <person name="Bruce D."/>
            <person name="Han C."/>
            <person name="Tapia R."/>
            <person name="Gilna P."/>
            <person name="Schmutz J."/>
            <person name="Larimer F."/>
            <person name="Land M."/>
            <person name="Hauser L."/>
            <person name="Kyrpides N."/>
            <person name="Mikhailova N."/>
            <person name="Janssen P.H."/>
            <person name="Kuske C.R."/>
            <person name="Richardson P."/>
        </authorList>
    </citation>
    <scope>NUCLEOTIDE SEQUENCE</scope>
    <source>
        <strain evidence="11">Ellin6076</strain>
    </source>
</reference>
<keyword evidence="3 9" id="KW-0813">Transport</keyword>
<evidence type="ECO:0000256" key="2">
    <source>
        <dbReference type="ARBA" id="ARBA00007783"/>
    </source>
</evidence>
<evidence type="ECO:0000256" key="5">
    <source>
        <dbReference type="ARBA" id="ARBA00022692"/>
    </source>
</evidence>
<name>Q01T60_SOLUE</name>
<dbReference type="OrthoDB" id="9786910at2"/>
<evidence type="ECO:0000256" key="6">
    <source>
        <dbReference type="ARBA" id="ARBA00022989"/>
    </source>
</evidence>
<keyword evidence="5 9" id="KW-0812">Transmembrane</keyword>
<dbReference type="InterPro" id="IPR013525">
    <property type="entry name" value="ABC2_TM"/>
</dbReference>
<dbReference type="PANTHER" id="PTHR30413:SF10">
    <property type="entry name" value="CAPSULE POLYSACCHARIDE EXPORT INNER-MEMBRANE PROTEIN CTRC"/>
    <property type="match status" value="1"/>
</dbReference>
<dbReference type="GO" id="GO:0015920">
    <property type="term" value="P:lipopolysaccharide transport"/>
    <property type="evidence" value="ECO:0007669"/>
    <property type="project" value="TreeGrafter"/>
</dbReference>
<evidence type="ECO:0000256" key="9">
    <source>
        <dbReference type="RuleBase" id="RU361157"/>
    </source>
</evidence>
<dbReference type="GO" id="GO:0140359">
    <property type="term" value="F:ABC-type transporter activity"/>
    <property type="evidence" value="ECO:0007669"/>
    <property type="project" value="InterPro"/>
</dbReference>
<dbReference type="PANTHER" id="PTHR30413">
    <property type="entry name" value="INNER MEMBRANE TRANSPORT PERMEASE"/>
    <property type="match status" value="1"/>
</dbReference>
<keyword evidence="4 9" id="KW-1003">Cell membrane</keyword>
<dbReference type="InterPro" id="IPR047817">
    <property type="entry name" value="ABC2_TM_bact-type"/>
</dbReference>
<evidence type="ECO:0000313" key="11">
    <source>
        <dbReference type="EMBL" id="ABJ87160.1"/>
    </source>
</evidence>
<feature type="domain" description="ABC transmembrane type-2" evidence="10">
    <location>
        <begin position="177"/>
        <end position="402"/>
    </location>
</feature>
<dbReference type="GO" id="GO:0005886">
    <property type="term" value="C:plasma membrane"/>
    <property type="evidence" value="ECO:0007669"/>
    <property type="project" value="UniProtKB-SubCell"/>
</dbReference>
<feature type="transmembrane region" description="Helical" evidence="9">
    <location>
        <begin position="295"/>
        <end position="319"/>
    </location>
</feature>
<accession>Q01T60</accession>
<feature type="transmembrane region" description="Helical" evidence="9">
    <location>
        <begin position="325"/>
        <end position="341"/>
    </location>
</feature>
<protein>
    <recommendedName>
        <fullName evidence="9">Transport permease protein</fullName>
    </recommendedName>
</protein>
<feature type="transmembrane region" description="Helical" evidence="9">
    <location>
        <begin position="353"/>
        <end position="370"/>
    </location>
</feature>
<organism evidence="11">
    <name type="scientific">Solibacter usitatus (strain Ellin6076)</name>
    <dbReference type="NCBI Taxonomy" id="234267"/>
    <lineage>
        <taxon>Bacteria</taxon>
        <taxon>Pseudomonadati</taxon>
        <taxon>Acidobacteriota</taxon>
        <taxon>Terriglobia</taxon>
        <taxon>Bryobacterales</taxon>
        <taxon>Solibacteraceae</taxon>
        <taxon>Candidatus Solibacter</taxon>
    </lineage>
</organism>
<keyword evidence="7" id="KW-0762">Sugar transport</keyword>
<dbReference type="HOGENOM" id="CLU_670649_0_0_0"/>
<evidence type="ECO:0000256" key="7">
    <source>
        <dbReference type="ARBA" id="ARBA00023047"/>
    </source>
</evidence>
<dbReference type="KEGG" id="sus:Acid_6234"/>
<feature type="transmembrane region" description="Helical" evidence="9">
    <location>
        <begin position="213"/>
        <end position="229"/>
    </location>
</feature>
<dbReference type="AlphaFoldDB" id="Q01T60"/>
<keyword evidence="7" id="KW-0625">Polysaccharide transport</keyword>
<dbReference type="Pfam" id="PF01061">
    <property type="entry name" value="ABC2_membrane"/>
    <property type="match status" value="1"/>
</dbReference>
<dbReference type="EMBL" id="CP000473">
    <property type="protein sequence ID" value="ABJ87160.1"/>
    <property type="molecule type" value="Genomic_DNA"/>
</dbReference>
<comment type="subcellular location">
    <subcellularLocation>
        <location evidence="1 9">Cell membrane</location>
        <topology evidence="1 9">Multi-pass membrane protein</topology>
    </subcellularLocation>
</comment>